<proteinExistence type="predicted"/>
<accession>A0A5B7GXN6</accession>
<comment type="caution">
    <text evidence="1">The sequence shown here is derived from an EMBL/GenBank/DDBJ whole genome shotgun (WGS) entry which is preliminary data.</text>
</comment>
<reference evidence="1 2" key="1">
    <citation type="submission" date="2019-05" db="EMBL/GenBank/DDBJ databases">
        <title>Another draft genome of Portunus trituberculatus and its Hox gene families provides insights of decapod evolution.</title>
        <authorList>
            <person name="Jeong J.-H."/>
            <person name="Song I."/>
            <person name="Kim S."/>
            <person name="Choi T."/>
            <person name="Kim D."/>
            <person name="Ryu S."/>
            <person name="Kim W."/>
        </authorList>
    </citation>
    <scope>NUCLEOTIDE SEQUENCE [LARGE SCALE GENOMIC DNA]</scope>
    <source>
        <tissue evidence="1">Muscle</tissue>
    </source>
</reference>
<name>A0A5B7GXN6_PORTR</name>
<dbReference type="Proteomes" id="UP000324222">
    <property type="component" value="Unassembled WGS sequence"/>
</dbReference>
<dbReference type="EMBL" id="VSRR010022602">
    <property type="protein sequence ID" value="MPC64800.1"/>
    <property type="molecule type" value="Genomic_DNA"/>
</dbReference>
<evidence type="ECO:0000313" key="2">
    <source>
        <dbReference type="Proteomes" id="UP000324222"/>
    </source>
</evidence>
<organism evidence="1 2">
    <name type="scientific">Portunus trituberculatus</name>
    <name type="common">Swimming crab</name>
    <name type="synonym">Neptunus trituberculatus</name>
    <dbReference type="NCBI Taxonomy" id="210409"/>
    <lineage>
        <taxon>Eukaryota</taxon>
        <taxon>Metazoa</taxon>
        <taxon>Ecdysozoa</taxon>
        <taxon>Arthropoda</taxon>
        <taxon>Crustacea</taxon>
        <taxon>Multicrustacea</taxon>
        <taxon>Malacostraca</taxon>
        <taxon>Eumalacostraca</taxon>
        <taxon>Eucarida</taxon>
        <taxon>Decapoda</taxon>
        <taxon>Pleocyemata</taxon>
        <taxon>Brachyura</taxon>
        <taxon>Eubrachyura</taxon>
        <taxon>Portunoidea</taxon>
        <taxon>Portunidae</taxon>
        <taxon>Portuninae</taxon>
        <taxon>Portunus</taxon>
    </lineage>
</organism>
<protein>
    <submittedName>
        <fullName evidence="1">Uncharacterized protein</fullName>
    </submittedName>
</protein>
<sequence length="50" mass="5477">MNVRNMTEDACLFCHSCGRSHTHCCKHCGGNTRESLLFFPSLSPCTSLGS</sequence>
<gene>
    <name evidence="1" type="ORF">E2C01_058921</name>
</gene>
<keyword evidence="2" id="KW-1185">Reference proteome</keyword>
<evidence type="ECO:0000313" key="1">
    <source>
        <dbReference type="EMBL" id="MPC64800.1"/>
    </source>
</evidence>
<dbReference type="AlphaFoldDB" id="A0A5B7GXN6"/>